<proteinExistence type="predicted"/>
<reference evidence="8 9" key="1">
    <citation type="submission" date="2024-02" db="EMBL/GenBank/DDBJ databases">
        <authorList>
            <person name="Vignale AGUSTIN F."/>
            <person name="Sosa J E."/>
            <person name="Modenutti C."/>
        </authorList>
    </citation>
    <scope>NUCLEOTIDE SEQUENCE [LARGE SCALE GENOMIC DNA]</scope>
</reference>
<protein>
    <recommendedName>
        <fullName evidence="2">RING-type E3 ubiquitin transferase</fullName>
        <ecNumber evidence="2">2.3.2.27</ecNumber>
    </recommendedName>
</protein>
<evidence type="ECO:0000256" key="4">
    <source>
        <dbReference type="ARBA" id="ARBA00022771"/>
    </source>
</evidence>
<dbReference type="PROSITE" id="PS50089">
    <property type="entry name" value="ZF_RING_2"/>
    <property type="match status" value="1"/>
</dbReference>
<evidence type="ECO:0000313" key="9">
    <source>
        <dbReference type="Proteomes" id="UP001642360"/>
    </source>
</evidence>
<keyword evidence="9" id="KW-1185">Reference proteome</keyword>
<keyword evidence="4 6" id="KW-0863">Zinc-finger</keyword>
<keyword evidence="5" id="KW-0862">Zinc</keyword>
<evidence type="ECO:0000256" key="5">
    <source>
        <dbReference type="ARBA" id="ARBA00022833"/>
    </source>
</evidence>
<evidence type="ECO:0000256" key="1">
    <source>
        <dbReference type="ARBA" id="ARBA00000900"/>
    </source>
</evidence>
<evidence type="ECO:0000256" key="3">
    <source>
        <dbReference type="ARBA" id="ARBA00022723"/>
    </source>
</evidence>
<dbReference type="Gene3D" id="3.30.40.10">
    <property type="entry name" value="Zinc/RING finger domain, C3HC4 (zinc finger)"/>
    <property type="match status" value="1"/>
</dbReference>
<evidence type="ECO:0000313" key="8">
    <source>
        <dbReference type="EMBL" id="CAK9160065.1"/>
    </source>
</evidence>
<evidence type="ECO:0000259" key="7">
    <source>
        <dbReference type="PROSITE" id="PS50089"/>
    </source>
</evidence>
<feature type="domain" description="RING-type" evidence="7">
    <location>
        <begin position="100"/>
        <end position="141"/>
    </location>
</feature>
<dbReference type="Pfam" id="PF13639">
    <property type="entry name" value="zf-RING_2"/>
    <property type="match status" value="1"/>
</dbReference>
<name>A0ABC8SW59_9AQUA</name>
<dbReference type="PANTHER" id="PTHR15710:SF77">
    <property type="entry name" value="RING-H2 FINGER PROTEIN ATL21B"/>
    <property type="match status" value="1"/>
</dbReference>
<dbReference type="GO" id="GO:0061630">
    <property type="term" value="F:ubiquitin protein ligase activity"/>
    <property type="evidence" value="ECO:0007669"/>
    <property type="project" value="UniProtKB-EC"/>
</dbReference>
<dbReference type="EC" id="2.3.2.27" evidence="2"/>
<dbReference type="PANTHER" id="PTHR15710">
    <property type="entry name" value="E3 UBIQUITIN-PROTEIN LIGASE PRAJA"/>
    <property type="match status" value="1"/>
</dbReference>
<keyword evidence="3" id="KW-0479">Metal-binding</keyword>
<dbReference type="GO" id="GO:0008270">
    <property type="term" value="F:zinc ion binding"/>
    <property type="evidence" value="ECO:0007669"/>
    <property type="project" value="UniProtKB-KW"/>
</dbReference>
<organism evidence="8 9">
    <name type="scientific">Ilex paraguariensis</name>
    <name type="common">yerba mate</name>
    <dbReference type="NCBI Taxonomy" id="185542"/>
    <lineage>
        <taxon>Eukaryota</taxon>
        <taxon>Viridiplantae</taxon>
        <taxon>Streptophyta</taxon>
        <taxon>Embryophyta</taxon>
        <taxon>Tracheophyta</taxon>
        <taxon>Spermatophyta</taxon>
        <taxon>Magnoliopsida</taxon>
        <taxon>eudicotyledons</taxon>
        <taxon>Gunneridae</taxon>
        <taxon>Pentapetalae</taxon>
        <taxon>asterids</taxon>
        <taxon>campanulids</taxon>
        <taxon>Aquifoliales</taxon>
        <taxon>Aquifoliaceae</taxon>
        <taxon>Ilex</taxon>
    </lineage>
</organism>
<accession>A0ABC8SW59</accession>
<evidence type="ECO:0000256" key="2">
    <source>
        <dbReference type="ARBA" id="ARBA00012483"/>
    </source>
</evidence>
<dbReference type="AlphaFoldDB" id="A0ABC8SW59"/>
<dbReference type="EMBL" id="CAUOFW020003458">
    <property type="protein sequence ID" value="CAK9160065.1"/>
    <property type="molecule type" value="Genomic_DNA"/>
</dbReference>
<dbReference type="SUPFAM" id="SSF57850">
    <property type="entry name" value="RING/U-box"/>
    <property type="match status" value="1"/>
</dbReference>
<sequence>MRTAPCNLNRNILYLDLVIEKIVIVPSHEFEAWTSWYHEQNRLNNDFVLYFERAISRPRSQRALMNEAVLASKSKPATLSSVEALEEVKLVSSDVPTELCTICQEDSLVGTNVRRMPCSHMFHKECIMKWLKGSHICPLCRFMLPKD</sequence>
<dbReference type="InterPro" id="IPR013083">
    <property type="entry name" value="Znf_RING/FYVE/PHD"/>
</dbReference>
<gene>
    <name evidence="8" type="ORF">ILEXP_LOCUS28792</name>
</gene>
<dbReference type="SMART" id="SM00184">
    <property type="entry name" value="RING"/>
    <property type="match status" value="1"/>
</dbReference>
<evidence type="ECO:0000256" key="6">
    <source>
        <dbReference type="PROSITE-ProRule" id="PRU00175"/>
    </source>
</evidence>
<dbReference type="SMART" id="SM00744">
    <property type="entry name" value="RINGv"/>
    <property type="match status" value="1"/>
</dbReference>
<dbReference type="InterPro" id="IPR001841">
    <property type="entry name" value="Znf_RING"/>
</dbReference>
<comment type="caution">
    <text evidence="8">The sequence shown here is derived from an EMBL/GenBank/DDBJ whole genome shotgun (WGS) entry which is preliminary data.</text>
</comment>
<comment type="catalytic activity">
    <reaction evidence="1">
        <text>S-ubiquitinyl-[E2 ubiquitin-conjugating enzyme]-L-cysteine + [acceptor protein]-L-lysine = [E2 ubiquitin-conjugating enzyme]-L-cysteine + N(6)-ubiquitinyl-[acceptor protein]-L-lysine.</text>
        <dbReference type="EC" id="2.3.2.27"/>
    </reaction>
</comment>
<dbReference type="Proteomes" id="UP001642360">
    <property type="component" value="Unassembled WGS sequence"/>
</dbReference>
<dbReference type="InterPro" id="IPR011016">
    <property type="entry name" value="Znf_RING-CH"/>
</dbReference>